<proteinExistence type="predicted"/>
<dbReference type="AlphaFoldDB" id="A0A164QN11"/>
<gene>
    <name evidence="1" type="ORF">B4088_0389</name>
</gene>
<dbReference type="RefSeq" id="WP_063259621.1">
    <property type="nucleotide sequence ID" value="NZ_LJKE01000015.1"/>
</dbReference>
<evidence type="ECO:0000313" key="1">
    <source>
        <dbReference type="EMBL" id="KZD71928.1"/>
    </source>
</evidence>
<dbReference type="EMBL" id="LJKE01000015">
    <property type="protein sequence ID" value="KZD71928.1"/>
    <property type="molecule type" value="Genomic_DNA"/>
</dbReference>
<comment type="caution">
    <text evidence="1">The sequence shown here is derived from an EMBL/GenBank/DDBJ whole genome shotgun (WGS) entry which is preliminary data.</text>
</comment>
<accession>A0A164QN11</accession>
<dbReference type="Proteomes" id="UP000076482">
    <property type="component" value="Unassembled WGS sequence"/>
</dbReference>
<reference evidence="1 2" key="1">
    <citation type="submission" date="2015-09" db="EMBL/GenBank/DDBJ databases">
        <title>Bacillus cereus food isolates.</title>
        <authorList>
            <person name="Boekhorst J."/>
        </authorList>
    </citation>
    <scope>NUCLEOTIDE SEQUENCE [LARGE SCALE GENOMIC DNA]</scope>
    <source>
        <strain evidence="1 2">B4088</strain>
    </source>
</reference>
<sequence>MKKVQVETVEVKKVEGRDKVEIELTWGEYPELQNAVIKLSNVVRVRNEFIKVCKGVLKRAYLSTGTMTNLDIFMKDGDLYICEDSSVDYQIDKQQLDDILGELDRFVELFEVERKTGWKSRDTGSVIIIVKSFYTKDGERKLEVTGSSDCAVCVNGVVCNREGATELGKSLFDEITLGAICKGMSDITR</sequence>
<name>A0A164QN11_BACCE</name>
<protein>
    <submittedName>
        <fullName evidence="1">Uncharacterized protein</fullName>
    </submittedName>
</protein>
<evidence type="ECO:0000313" key="2">
    <source>
        <dbReference type="Proteomes" id="UP000076482"/>
    </source>
</evidence>
<organism evidence="1 2">
    <name type="scientific">Bacillus cereus</name>
    <dbReference type="NCBI Taxonomy" id="1396"/>
    <lineage>
        <taxon>Bacteria</taxon>
        <taxon>Bacillati</taxon>
        <taxon>Bacillota</taxon>
        <taxon>Bacilli</taxon>
        <taxon>Bacillales</taxon>
        <taxon>Bacillaceae</taxon>
        <taxon>Bacillus</taxon>
        <taxon>Bacillus cereus group</taxon>
    </lineage>
</organism>
<dbReference type="PATRIC" id="fig|1396.535.peg.4138"/>